<dbReference type="HOGENOM" id="CLU_026673_29_2_1"/>
<dbReference type="PANTHER" id="PTHR43205">
    <property type="entry name" value="PROSTAGLANDIN REDUCTASE"/>
    <property type="match status" value="1"/>
</dbReference>
<dbReference type="SMART" id="SM00829">
    <property type="entry name" value="PKS_ER"/>
    <property type="match status" value="1"/>
</dbReference>
<dbReference type="CDD" id="cd05288">
    <property type="entry name" value="PGDH"/>
    <property type="match status" value="1"/>
</dbReference>
<accession>S3BX21</accession>
<dbReference type="Pfam" id="PF16884">
    <property type="entry name" value="ADH_N_2"/>
    <property type="match status" value="1"/>
</dbReference>
<dbReference type="Gene3D" id="3.90.180.10">
    <property type="entry name" value="Medium-chain alcohol dehydrogenases, catalytic domain"/>
    <property type="match status" value="1"/>
</dbReference>
<dbReference type="EMBL" id="KE148157">
    <property type="protein sequence ID" value="EPE05097.1"/>
    <property type="molecule type" value="Genomic_DNA"/>
</dbReference>
<dbReference type="InterPro" id="IPR036291">
    <property type="entry name" value="NAD(P)-bd_dom_sf"/>
</dbReference>
<dbReference type="AlphaFoldDB" id="S3BX21"/>
<dbReference type="eggNOG" id="KOG1196">
    <property type="taxonomic scope" value="Eukaryota"/>
</dbReference>
<reference evidence="5 6" key="1">
    <citation type="journal article" date="2013" name="BMC Genomics">
        <title>The genome and transcriptome of the pine saprophyte Ophiostoma piceae, and a comparison with the bark beetle-associated pine pathogen Grosmannia clavigera.</title>
        <authorList>
            <person name="Haridas S."/>
            <person name="Wang Y."/>
            <person name="Lim L."/>
            <person name="Massoumi Alamouti S."/>
            <person name="Jackman S."/>
            <person name="Docking R."/>
            <person name="Robertson G."/>
            <person name="Birol I."/>
            <person name="Bohlmann J."/>
            <person name="Breuil C."/>
        </authorList>
    </citation>
    <scope>NUCLEOTIDE SEQUENCE [LARGE SCALE GENOMIC DNA]</scope>
    <source>
        <strain evidence="5 6">UAMH 11346</strain>
    </source>
</reference>
<dbReference type="InterPro" id="IPR041694">
    <property type="entry name" value="ADH_N_2"/>
</dbReference>
<evidence type="ECO:0000256" key="3">
    <source>
        <dbReference type="ARBA" id="ARBA00083301"/>
    </source>
</evidence>
<protein>
    <recommendedName>
        <fullName evidence="2">Dehydrogenase FUB6</fullName>
    </recommendedName>
    <alternativeName>
        <fullName evidence="3">Fusaric acid biosynthesis protein 6</fullName>
    </alternativeName>
</protein>
<dbReference type="InterPro" id="IPR020843">
    <property type="entry name" value="ER"/>
</dbReference>
<dbReference type="FunFam" id="3.40.50.720:FF:000121">
    <property type="entry name" value="Prostaglandin reductase 2"/>
    <property type="match status" value="1"/>
</dbReference>
<proteinExistence type="predicted"/>
<dbReference type="Pfam" id="PF00107">
    <property type="entry name" value="ADH_zinc_N"/>
    <property type="match status" value="1"/>
</dbReference>
<dbReference type="OMA" id="EEKCRYA"/>
<keyword evidence="1" id="KW-0560">Oxidoreductase</keyword>
<dbReference type="OrthoDB" id="809632at2759"/>
<dbReference type="InterPro" id="IPR045010">
    <property type="entry name" value="MDR_fam"/>
</dbReference>
<evidence type="ECO:0000313" key="6">
    <source>
        <dbReference type="Proteomes" id="UP000016923"/>
    </source>
</evidence>
<dbReference type="Gene3D" id="3.40.50.720">
    <property type="entry name" value="NAD(P)-binding Rossmann-like Domain"/>
    <property type="match status" value="1"/>
</dbReference>
<organism evidence="5 6">
    <name type="scientific">Ophiostoma piceae (strain UAMH 11346)</name>
    <name type="common">Sap stain fungus</name>
    <dbReference type="NCBI Taxonomy" id="1262450"/>
    <lineage>
        <taxon>Eukaryota</taxon>
        <taxon>Fungi</taxon>
        <taxon>Dikarya</taxon>
        <taxon>Ascomycota</taxon>
        <taxon>Pezizomycotina</taxon>
        <taxon>Sordariomycetes</taxon>
        <taxon>Sordariomycetidae</taxon>
        <taxon>Ophiostomatales</taxon>
        <taxon>Ophiostomataceae</taxon>
        <taxon>Ophiostoma</taxon>
    </lineage>
</organism>
<feature type="domain" description="Enoyl reductase (ER)" evidence="4">
    <location>
        <begin position="21"/>
        <end position="344"/>
    </location>
</feature>
<dbReference type="InterPro" id="IPR013149">
    <property type="entry name" value="ADH-like_C"/>
</dbReference>
<evidence type="ECO:0000313" key="5">
    <source>
        <dbReference type="EMBL" id="EPE05097.1"/>
    </source>
</evidence>
<gene>
    <name evidence="5" type="ORF">F503_03702</name>
</gene>
<dbReference type="SUPFAM" id="SSF50129">
    <property type="entry name" value="GroES-like"/>
    <property type="match status" value="1"/>
</dbReference>
<evidence type="ECO:0000256" key="1">
    <source>
        <dbReference type="ARBA" id="ARBA00023002"/>
    </source>
</evidence>
<sequence>MSRTNTSVVLAERPEANIIPGQTFRVETSPAPTAADLKDGDLLCEALYLSLDPAMRGWINDKPSYLPPVQIGAVMRGVSVARVLASKSKKAAEGDIVVAFTGWTEVAIVNERWVENPFAAMPAELRSRLQPTDLVNTLGMTGLTAYWGIMKVAEGIKPTDTVVISGAAGATGSVVGQIAKILGAKRIIGIAGSDDKTKWLVDELGFDEALNYKDADFAAKFRAATKDQIDVYWDNVGGEILDLALGRANTHARFVMCGGISQYNSASVQGPKNILQVVVQRIKMQGFIVLDYAAENAKAVGDLAKWTAEGKLKSKAHIVKGGLNVAEKSLVDLFSGINTGKLLVEVKALDEAPKL</sequence>
<keyword evidence="6" id="KW-1185">Reference proteome</keyword>
<dbReference type="PANTHER" id="PTHR43205:SF42">
    <property type="entry name" value="ALCOHOL DEHYDROGENASE, ZINC-CONTAINING (AFU_ORTHOLOGUE AFUA_7G04530)"/>
    <property type="match status" value="1"/>
</dbReference>
<dbReference type="Proteomes" id="UP000016923">
    <property type="component" value="Unassembled WGS sequence"/>
</dbReference>
<evidence type="ECO:0000256" key="2">
    <source>
        <dbReference type="ARBA" id="ARBA00069006"/>
    </source>
</evidence>
<dbReference type="InterPro" id="IPR011032">
    <property type="entry name" value="GroES-like_sf"/>
</dbReference>
<dbReference type="GO" id="GO:0016628">
    <property type="term" value="F:oxidoreductase activity, acting on the CH-CH group of donors, NAD or NADP as acceptor"/>
    <property type="evidence" value="ECO:0007669"/>
    <property type="project" value="InterPro"/>
</dbReference>
<dbReference type="SUPFAM" id="SSF51735">
    <property type="entry name" value="NAD(P)-binding Rossmann-fold domains"/>
    <property type="match status" value="1"/>
</dbReference>
<name>S3BX21_OPHP1</name>
<evidence type="ECO:0000259" key="4">
    <source>
        <dbReference type="SMART" id="SM00829"/>
    </source>
</evidence>
<dbReference type="VEuPathDB" id="FungiDB:F503_03702"/>